<dbReference type="InterPro" id="IPR036779">
    <property type="entry name" value="LysM_dom_sf"/>
</dbReference>
<dbReference type="PANTHER" id="PTHR21666">
    <property type="entry name" value="PEPTIDASE-RELATED"/>
    <property type="match status" value="1"/>
</dbReference>
<dbReference type="CDD" id="cd12797">
    <property type="entry name" value="M23_peptidase"/>
    <property type="match status" value="1"/>
</dbReference>
<evidence type="ECO:0000256" key="1">
    <source>
        <dbReference type="ARBA" id="ARBA00038420"/>
    </source>
</evidence>
<protein>
    <submittedName>
        <fullName evidence="5">Lipoprotein NlpD</fullName>
    </submittedName>
    <submittedName>
        <fullName evidence="6">Peptidase M23</fullName>
    </submittedName>
</protein>
<reference evidence="6 8" key="1">
    <citation type="journal article" date="2018" name="Front. Microbiol.">
        <title>Genome-Based Analysis Reveals the Taxonomy and Diversity of the Family Idiomarinaceae.</title>
        <authorList>
            <person name="Liu Y."/>
            <person name="Lai Q."/>
            <person name="Shao Z."/>
        </authorList>
    </citation>
    <scope>NUCLEOTIDE SEQUENCE [LARGE SCALE GENOMIC DNA]</scope>
    <source>
        <strain evidence="6 8">CF12-14</strain>
    </source>
</reference>
<accession>A0A327X3E5</accession>
<dbReference type="CDD" id="cd00118">
    <property type="entry name" value="LysM"/>
    <property type="match status" value="1"/>
</dbReference>
<dbReference type="Gene3D" id="2.70.70.10">
    <property type="entry name" value="Glucose Permease (Domain IIA)"/>
    <property type="match status" value="1"/>
</dbReference>
<keyword evidence="5" id="KW-0449">Lipoprotein</keyword>
<dbReference type="AlphaFoldDB" id="A0A327X3E5"/>
<comment type="similarity">
    <text evidence="1">Belongs to the E.coli NlpD/Haemophilus LppB family.</text>
</comment>
<dbReference type="Pfam" id="PF01476">
    <property type="entry name" value="LysM"/>
    <property type="match status" value="1"/>
</dbReference>
<name>A0A327X3E5_9GAMM</name>
<dbReference type="InterPro" id="IPR016047">
    <property type="entry name" value="M23ase_b-sheet_dom"/>
</dbReference>
<dbReference type="EMBL" id="PIPK01000001">
    <property type="protein sequence ID" value="RUO28304.1"/>
    <property type="molecule type" value="Genomic_DNA"/>
</dbReference>
<feature type="region of interest" description="Disordered" evidence="2">
    <location>
        <begin position="97"/>
        <end position="170"/>
    </location>
</feature>
<keyword evidence="3" id="KW-0732">Signal</keyword>
<dbReference type="OrthoDB" id="9795421at2"/>
<dbReference type="InterPro" id="IPR050570">
    <property type="entry name" value="Cell_wall_metabolism_enzyme"/>
</dbReference>
<organism evidence="5 7">
    <name type="scientific">Aliidiomarina maris</name>
    <dbReference type="NCBI Taxonomy" id="531312"/>
    <lineage>
        <taxon>Bacteria</taxon>
        <taxon>Pseudomonadati</taxon>
        <taxon>Pseudomonadota</taxon>
        <taxon>Gammaproteobacteria</taxon>
        <taxon>Alteromonadales</taxon>
        <taxon>Idiomarinaceae</taxon>
        <taxon>Aliidiomarina</taxon>
    </lineage>
</organism>
<dbReference type="Gene3D" id="3.10.350.10">
    <property type="entry name" value="LysM domain"/>
    <property type="match status" value="1"/>
</dbReference>
<dbReference type="GO" id="GO:0032153">
    <property type="term" value="C:cell division site"/>
    <property type="evidence" value="ECO:0007669"/>
    <property type="project" value="TreeGrafter"/>
</dbReference>
<keyword evidence="8" id="KW-1185">Reference proteome</keyword>
<dbReference type="Proteomes" id="UP000249203">
    <property type="component" value="Unassembled WGS sequence"/>
</dbReference>
<dbReference type="PROSITE" id="PS51257">
    <property type="entry name" value="PROKAR_LIPOPROTEIN"/>
    <property type="match status" value="1"/>
</dbReference>
<dbReference type="InterPro" id="IPR018392">
    <property type="entry name" value="LysM"/>
</dbReference>
<feature type="domain" description="LysM" evidence="4">
    <location>
        <begin position="49"/>
        <end position="93"/>
    </location>
</feature>
<comment type="caution">
    <text evidence="5">The sequence shown here is derived from an EMBL/GenBank/DDBJ whole genome shotgun (WGS) entry which is preliminary data.</text>
</comment>
<sequence>MKPARLVLCCGVSVVLLAACAQRSEPAPVEAVYSGRTVHDFARGSLSAQSYQVQRGDTLYSIAFRAEMDLRDIARLNNLQEPYQIFPGQMLRLAPEAAPQQVASVRNEPNRINNQQNSVKERKDSNQNDLSRPVVSKPVQEYGENRTVSQNTVPTQPPRTAVAGSTNSQSGAIEWRWPSQGRITQRFRSDRPGASGIIFSGVKGDQVTAAAAGKVVYVGSALRGFGRLIILKHNDDFITAYAHNDQLMVTEQQWVEAGQQIATMGDSDADDVRLRFELRYQGSSVNPEQYLPRSR</sequence>
<dbReference type="InterPro" id="IPR011055">
    <property type="entry name" value="Dup_hybrid_motif"/>
</dbReference>
<evidence type="ECO:0000313" key="6">
    <source>
        <dbReference type="EMBL" id="RUO28304.1"/>
    </source>
</evidence>
<dbReference type="RefSeq" id="WP_111567960.1">
    <property type="nucleotide sequence ID" value="NZ_PIPK01000001.1"/>
</dbReference>
<evidence type="ECO:0000313" key="7">
    <source>
        <dbReference type="Proteomes" id="UP000249203"/>
    </source>
</evidence>
<dbReference type="EMBL" id="QLMD01000001">
    <property type="protein sequence ID" value="RAK01467.1"/>
    <property type="molecule type" value="Genomic_DNA"/>
</dbReference>
<proteinExistence type="inferred from homology"/>
<dbReference type="Pfam" id="PF01551">
    <property type="entry name" value="Peptidase_M23"/>
    <property type="match status" value="1"/>
</dbReference>
<gene>
    <name evidence="5" type="ORF">B0I24_10190</name>
    <name evidence="6" type="ORF">CWE07_00425</name>
</gene>
<dbReference type="SMART" id="SM00257">
    <property type="entry name" value="LysM"/>
    <property type="match status" value="1"/>
</dbReference>
<dbReference type="PANTHER" id="PTHR21666:SF263">
    <property type="entry name" value="MUREIN HYDROLASE ACTIVATOR NLPD"/>
    <property type="match status" value="1"/>
</dbReference>
<reference evidence="5 7" key="2">
    <citation type="submission" date="2018-06" db="EMBL/GenBank/DDBJ databases">
        <title>Genomic Encyclopedia of Type Strains, Phase III (KMG-III): the genomes of soil and plant-associated and newly described type strains.</title>
        <authorList>
            <person name="Whitman W."/>
        </authorList>
    </citation>
    <scope>NUCLEOTIDE SEQUENCE [LARGE SCALE GENOMIC DNA]</scope>
    <source>
        <strain evidence="5 7">CGMCC 1.15366</strain>
    </source>
</reference>
<dbReference type="GO" id="GO:0009279">
    <property type="term" value="C:cell outer membrane"/>
    <property type="evidence" value="ECO:0007669"/>
    <property type="project" value="TreeGrafter"/>
</dbReference>
<dbReference type="PROSITE" id="PS51782">
    <property type="entry name" value="LYSM"/>
    <property type="match status" value="1"/>
</dbReference>
<dbReference type="SUPFAM" id="SSF51261">
    <property type="entry name" value="Duplicated hybrid motif"/>
    <property type="match status" value="1"/>
</dbReference>
<evidence type="ECO:0000259" key="4">
    <source>
        <dbReference type="PROSITE" id="PS51782"/>
    </source>
</evidence>
<evidence type="ECO:0000256" key="3">
    <source>
        <dbReference type="SAM" id="SignalP"/>
    </source>
</evidence>
<evidence type="ECO:0000313" key="8">
    <source>
        <dbReference type="Proteomes" id="UP000287865"/>
    </source>
</evidence>
<dbReference type="Proteomes" id="UP000287865">
    <property type="component" value="Unassembled WGS sequence"/>
</dbReference>
<evidence type="ECO:0000256" key="2">
    <source>
        <dbReference type="SAM" id="MobiDB-lite"/>
    </source>
</evidence>
<dbReference type="GO" id="GO:0004222">
    <property type="term" value="F:metalloendopeptidase activity"/>
    <property type="evidence" value="ECO:0007669"/>
    <property type="project" value="TreeGrafter"/>
</dbReference>
<feature type="chain" id="PRO_5016429754" evidence="3">
    <location>
        <begin position="19"/>
        <end position="295"/>
    </location>
</feature>
<feature type="signal peptide" evidence="3">
    <location>
        <begin position="1"/>
        <end position="18"/>
    </location>
</feature>
<evidence type="ECO:0000313" key="5">
    <source>
        <dbReference type="EMBL" id="RAK01467.1"/>
    </source>
</evidence>